<dbReference type="Gene3D" id="3.60.20.40">
    <property type="match status" value="1"/>
</dbReference>
<dbReference type="SUPFAM" id="SSF56235">
    <property type="entry name" value="N-terminal nucleophile aminohydrolases (Ntn hydrolases)"/>
    <property type="match status" value="1"/>
</dbReference>
<keyword evidence="2" id="KW-1185">Reference proteome</keyword>
<dbReference type="OrthoDB" id="2015213at2759"/>
<dbReference type="InterPro" id="IPR043137">
    <property type="entry name" value="GGT_ssub_C"/>
</dbReference>
<dbReference type="InterPro" id="IPR043138">
    <property type="entry name" value="GGT_lsub"/>
</dbReference>
<evidence type="ECO:0000313" key="2">
    <source>
        <dbReference type="Proteomes" id="UP000279236"/>
    </source>
</evidence>
<dbReference type="Gene3D" id="1.10.246.130">
    <property type="match status" value="1"/>
</dbReference>
<dbReference type="AlphaFoldDB" id="A0A427XD55"/>
<dbReference type="PRINTS" id="PR01210">
    <property type="entry name" value="GGTRANSPTASE"/>
</dbReference>
<dbReference type="EMBL" id="RSCE01000021">
    <property type="protein sequence ID" value="RSH76752.1"/>
    <property type="molecule type" value="Genomic_DNA"/>
</dbReference>
<dbReference type="STRING" id="105984.A0A427XD55"/>
<proteinExistence type="predicted"/>
<dbReference type="RefSeq" id="XP_028471899.1">
    <property type="nucleotide sequence ID" value="XM_028620857.1"/>
</dbReference>
<accession>A0A427XD55</accession>
<dbReference type="PANTHER" id="PTHR43881">
    <property type="entry name" value="GAMMA-GLUTAMYLTRANSPEPTIDASE (AFU_ORTHOLOGUE AFUA_4G13580)"/>
    <property type="match status" value="1"/>
</dbReference>
<gene>
    <name evidence="1" type="ORF">EHS24_005329</name>
</gene>
<name>A0A427XD55_9TREE</name>
<dbReference type="Proteomes" id="UP000279236">
    <property type="component" value="Unassembled WGS sequence"/>
</dbReference>
<reference evidence="1 2" key="1">
    <citation type="submission" date="2018-11" db="EMBL/GenBank/DDBJ databases">
        <title>Genome sequence of Apiotrichum porosum DSM 27194.</title>
        <authorList>
            <person name="Aliyu H."/>
            <person name="Gorte O."/>
            <person name="Ochsenreither K."/>
        </authorList>
    </citation>
    <scope>NUCLEOTIDE SEQUENCE [LARGE SCALE GENOMIC DNA]</scope>
    <source>
        <strain evidence="1 2">DSM 27194</strain>
    </source>
</reference>
<evidence type="ECO:0000313" key="1">
    <source>
        <dbReference type="EMBL" id="RSH76752.1"/>
    </source>
</evidence>
<dbReference type="InterPro" id="IPR029055">
    <property type="entry name" value="Ntn_hydrolases_N"/>
</dbReference>
<evidence type="ECO:0008006" key="3">
    <source>
        <dbReference type="Google" id="ProtNLM"/>
    </source>
</evidence>
<dbReference type="PANTHER" id="PTHR43881:SF1">
    <property type="entry name" value="GAMMA-GLUTAMYLTRANSPEPTIDASE (AFU_ORTHOLOGUE AFUA_4G13580)"/>
    <property type="match status" value="1"/>
</dbReference>
<protein>
    <recommendedName>
        <fullName evidence="3">Gamma-glutamyltransferase</fullName>
    </recommendedName>
</protein>
<comment type="caution">
    <text evidence="1">The sequence shown here is derived from an EMBL/GenBank/DDBJ whole genome shotgun (WGS) entry which is preliminary data.</text>
</comment>
<dbReference type="GeneID" id="39589872"/>
<dbReference type="InterPro" id="IPR052896">
    <property type="entry name" value="GGT-like_enzyme"/>
</dbReference>
<sequence length="563" mass="59930">MIDTDKLNPAYDPHFAQFPSRRSTVFSAKGAVATSQPLAAQAGLEILNKGGNAATAAAMNVAEPTCTGIGGDIFCLFWDAKTKTVRGVNGSGRAPKALTLDYLRSQGINGDTIPLTNLNSVTCPGAAAGWWKTVEEFGSGKLTMPEILAPAIRMAKEGIPSHELNSSAWKNSEKLVKNASPAWREMMMPDGNPPVAGNIMTHPELAATFEAVANQGPKGFYTGRIAEAIVELVRSGGGVLTLEDLAETTAEVIQPIKYDFRKDAKDDGITMWECPPNGQGLTALIALGIVEAVGEVHGVDVLQLDFNGTQYLHILIEALRLAFADTQYYVTDPKFEFVPVDQLLSNEYLQSRAKLIDLSKTVGVEHGNPIHSSDTIYLSTSDQEGNACSFIASNYAGFGTGAIPTGCGFTLQNRGSGFTLREGHPNNIAGGKRPYHTIIPAMATRGDELGHVQVLLNTLRGFTPQASLDAPRFCISSGLPDAGTKGAADAGNVNSEIWFEEGIAPEVIDELKRMGHKCELATGYNRKIAGRGQVIRAVRDPSGRNVWAAGSDLRGDGCAVGQI</sequence>
<organism evidence="1 2">
    <name type="scientific">Apiotrichum porosum</name>
    <dbReference type="NCBI Taxonomy" id="105984"/>
    <lineage>
        <taxon>Eukaryota</taxon>
        <taxon>Fungi</taxon>
        <taxon>Dikarya</taxon>
        <taxon>Basidiomycota</taxon>
        <taxon>Agaricomycotina</taxon>
        <taxon>Tremellomycetes</taxon>
        <taxon>Trichosporonales</taxon>
        <taxon>Trichosporonaceae</taxon>
        <taxon>Apiotrichum</taxon>
    </lineage>
</organism>
<dbReference type="Pfam" id="PF01019">
    <property type="entry name" value="G_glu_transpept"/>
    <property type="match status" value="1"/>
</dbReference>